<dbReference type="EMBL" id="FPBP01000015">
    <property type="protein sequence ID" value="SFU92755.1"/>
    <property type="molecule type" value="Genomic_DNA"/>
</dbReference>
<keyword evidence="12" id="KW-0479">Metal-binding</keyword>
<protein>
    <recommendedName>
        <fullName evidence="12">Fluoride-specific ion channel FluC</fullName>
    </recommendedName>
</protein>
<organism evidence="13 14">
    <name type="scientific">Halomonas korlensis</name>
    <dbReference type="NCBI Taxonomy" id="463301"/>
    <lineage>
        <taxon>Bacteria</taxon>
        <taxon>Pseudomonadati</taxon>
        <taxon>Pseudomonadota</taxon>
        <taxon>Gammaproteobacteria</taxon>
        <taxon>Oceanospirillales</taxon>
        <taxon>Halomonadaceae</taxon>
        <taxon>Halomonas</taxon>
    </lineage>
</organism>
<evidence type="ECO:0000256" key="1">
    <source>
        <dbReference type="ARBA" id="ARBA00004651"/>
    </source>
</evidence>
<sequence>MDVEPMILLMVAAGGALGSMSRLAVGNGVSAWLGAGFPWGTLAVNLSGALLMGLLAGAVGLPGPEAPRPGWALLAVGLLGGYTTVSSFSLQTLLLWRQGRTGAALANVLVTLLAGFAALGLGVWLAGGLT</sequence>
<dbReference type="Proteomes" id="UP000198693">
    <property type="component" value="Unassembled WGS sequence"/>
</dbReference>
<name>A0A1I7K5P5_9GAMM</name>
<dbReference type="PANTHER" id="PTHR28259">
    <property type="entry name" value="FLUORIDE EXPORT PROTEIN 1-RELATED"/>
    <property type="match status" value="1"/>
</dbReference>
<evidence type="ECO:0000313" key="13">
    <source>
        <dbReference type="EMBL" id="SFU92755.1"/>
    </source>
</evidence>
<dbReference type="HAMAP" id="MF_00454">
    <property type="entry name" value="FluC"/>
    <property type="match status" value="1"/>
</dbReference>
<feature type="transmembrane region" description="Helical" evidence="12">
    <location>
        <begin position="6"/>
        <end position="25"/>
    </location>
</feature>
<reference evidence="14" key="1">
    <citation type="submission" date="2016-10" db="EMBL/GenBank/DDBJ databases">
        <authorList>
            <person name="Varghese N."/>
            <person name="Submissions S."/>
        </authorList>
    </citation>
    <scope>NUCLEOTIDE SEQUENCE [LARGE SCALE GENOMIC DNA]</scope>
    <source>
        <strain evidence="14">CGMCC 1.6981</strain>
    </source>
</reference>
<dbReference type="AlphaFoldDB" id="A0A1I7K5P5"/>
<feature type="transmembrane region" description="Helical" evidence="12">
    <location>
        <begin position="103"/>
        <end position="127"/>
    </location>
</feature>
<dbReference type="GO" id="GO:0062054">
    <property type="term" value="F:fluoride channel activity"/>
    <property type="evidence" value="ECO:0007669"/>
    <property type="project" value="UniProtKB-UniRule"/>
</dbReference>
<dbReference type="GO" id="GO:0140114">
    <property type="term" value="P:cellular detoxification of fluoride"/>
    <property type="evidence" value="ECO:0007669"/>
    <property type="project" value="UniProtKB-UniRule"/>
</dbReference>
<comment type="subcellular location">
    <subcellularLocation>
        <location evidence="1 12">Cell membrane</location>
        <topology evidence="1 12">Multi-pass membrane protein</topology>
    </subcellularLocation>
</comment>
<keyword evidence="12" id="KW-0813">Transport</keyword>
<feature type="binding site" evidence="12">
    <location>
        <position position="80"/>
    </location>
    <ligand>
        <name>Na(+)</name>
        <dbReference type="ChEBI" id="CHEBI:29101"/>
        <note>structural</note>
    </ligand>
</feature>
<evidence type="ECO:0000256" key="2">
    <source>
        <dbReference type="ARBA" id="ARBA00022475"/>
    </source>
</evidence>
<dbReference type="OrthoDB" id="9806299at2"/>
<evidence type="ECO:0000256" key="4">
    <source>
        <dbReference type="ARBA" id="ARBA00022692"/>
    </source>
</evidence>
<accession>A0A1I7K5P5</accession>
<dbReference type="PANTHER" id="PTHR28259:SF1">
    <property type="entry name" value="FLUORIDE EXPORT PROTEIN 1-RELATED"/>
    <property type="match status" value="1"/>
</dbReference>
<evidence type="ECO:0000256" key="3">
    <source>
        <dbReference type="ARBA" id="ARBA00022519"/>
    </source>
</evidence>
<feature type="transmembrane region" description="Helical" evidence="12">
    <location>
        <begin position="71"/>
        <end position="96"/>
    </location>
</feature>
<evidence type="ECO:0000256" key="9">
    <source>
        <dbReference type="ARBA" id="ARBA00023303"/>
    </source>
</evidence>
<keyword evidence="3" id="KW-0997">Cell inner membrane</keyword>
<evidence type="ECO:0000256" key="8">
    <source>
        <dbReference type="ARBA" id="ARBA00023136"/>
    </source>
</evidence>
<feature type="binding site" evidence="12">
    <location>
        <position position="83"/>
    </location>
    <ligand>
        <name>Na(+)</name>
        <dbReference type="ChEBI" id="CHEBI:29101"/>
        <note>structural</note>
    </ligand>
</feature>
<evidence type="ECO:0000256" key="7">
    <source>
        <dbReference type="ARBA" id="ARBA00023065"/>
    </source>
</evidence>
<comment type="similarity">
    <text evidence="10 12">Belongs to the fluoride channel Fluc/FEX (TC 1.A.43) family.</text>
</comment>
<evidence type="ECO:0000313" key="14">
    <source>
        <dbReference type="Proteomes" id="UP000198693"/>
    </source>
</evidence>
<dbReference type="InterPro" id="IPR003691">
    <property type="entry name" value="FluC"/>
</dbReference>
<keyword evidence="2 12" id="KW-1003">Cell membrane</keyword>
<dbReference type="RefSeq" id="WP_089797167.1">
    <property type="nucleotide sequence ID" value="NZ_FPBP01000015.1"/>
</dbReference>
<keyword evidence="5 12" id="KW-1133">Transmembrane helix</keyword>
<comment type="catalytic activity">
    <reaction evidence="11">
        <text>fluoride(in) = fluoride(out)</text>
        <dbReference type="Rhea" id="RHEA:76159"/>
        <dbReference type="ChEBI" id="CHEBI:17051"/>
    </reaction>
    <physiologicalReaction direction="left-to-right" evidence="11">
        <dbReference type="Rhea" id="RHEA:76160"/>
    </physiologicalReaction>
</comment>
<keyword evidence="8 12" id="KW-0472">Membrane</keyword>
<comment type="function">
    <text evidence="12">Fluoride-specific ion channel. Important for reducing fluoride concentration in the cell, thus reducing its toxicity.</text>
</comment>
<evidence type="ECO:0000256" key="6">
    <source>
        <dbReference type="ARBA" id="ARBA00023053"/>
    </source>
</evidence>
<evidence type="ECO:0000256" key="11">
    <source>
        <dbReference type="ARBA" id="ARBA00035585"/>
    </source>
</evidence>
<evidence type="ECO:0000256" key="5">
    <source>
        <dbReference type="ARBA" id="ARBA00022989"/>
    </source>
</evidence>
<feature type="transmembrane region" description="Helical" evidence="12">
    <location>
        <begin position="37"/>
        <end position="59"/>
    </location>
</feature>
<comment type="activity regulation">
    <text evidence="12">Na(+) is not transported, but it plays an essential structural role and its presence is essential for fluoride channel function.</text>
</comment>
<proteinExistence type="inferred from homology"/>
<keyword evidence="6 12" id="KW-0915">Sodium</keyword>
<keyword evidence="14" id="KW-1185">Reference proteome</keyword>
<dbReference type="GO" id="GO:0005886">
    <property type="term" value="C:plasma membrane"/>
    <property type="evidence" value="ECO:0007669"/>
    <property type="project" value="UniProtKB-SubCell"/>
</dbReference>
<evidence type="ECO:0000256" key="10">
    <source>
        <dbReference type="ARBA" id="ARBA00035120"/>
    </source>
</evidence>
<keyword evidence="9 12" id="KW-0407">Ion channel</keyword>
<keyword evidence="7 12" id="KW-0406">Ion transport</keyword>
<evidence type="ECO:0000256" key="12">
    <source>
        <dbReference type="HAMAP-Rule" id="MF_00454"/>
    </source>
</evidence>
<dbReference type="Pfam" id="PF02537">
    <property type="entry name" value="CRCB"/>
    <property type="match status" value="1"/>
</dbReference>
<gene>
    <name evidence="12" type="primary">fluC</name>
    <name evidence="12" type="synonym">crcB</name>
    <name evidence="13" type="ORF">SAMN04487955_1154</name>
</gene>
<keyword evidence="4 12" id="KW-0812">Transmembrane</keyword>
<dbReference type="STRING" id="463301.SAMN04487955_1154"/>
<dbReference type="NCBIfam" id="TIGR00494">
    <property type="entry name" value="crcB"/>
    <property type="match status" value="1"/>
</dbReference>
<dbReference type="GO" id="GO:0046872">
    <property type="term" value="F:metal ion binding"/>
    <property type="evidence" value="ECO:0007669"/>
    <property type="project" value="UniProtKB-KW"/>
</dbReference>